<feature type="region of interest" description="Disordered" evidence="5">
    <location>
        <begin position="56"/>
        <end position="148"/>
    </location>
</feature>
<gene>
    <name evidence="7" type="ORF">Plo01_10750</name>
</gene>
<evidence type="ECO:0000313" key="8">
    <source>
        <dbReference type="Proteomes" id="UP000616724"/>
    </source>
</evidence>
<feature type="compositionally biased region" description="Pro residues" evidence="5">
    <location>
        <begin position="80"/>
        <end position="90"/>
    </location>
</feature>
<keyword evidence="3" id="KW-0378">Hydrolase</keyword>
<accession>A0A8J3RI54</accession>
<protein>
    <recommendedName>
        <fullName evidence="6">NlpC/P60 domain-containing protein</fullName>
    </recommendedName>
</protein>
<organism evidence="7 8">
    <name type="scientific">Planobispora longispora</name>
    <dbReference type="NCBI Taxonomy" id="28887"/>
    <lineage>
        <taxon>Bacteria</taxon>
        <taxon>Bacillati</taxon>
        <taxon>Actinomycetota</taxon>
        <taxon>Actinomycetes</taxon>
        <taxon>Streptosporangiales</taxon>
        <taxon>Streptosporangiaceae</taxon>
        <taxon>Planobispora</taxon>
    </lineage>
</organism>
<dbReference type="Gene3D" id="3.90.1720.10">
    <property type="entry name" value="endopeptidase domain like (from Nostoc punctiforme)"/>
    <property type="match status" value="1"/>
</dbReference>
<dbReference type="EMBL" id="BOOH01000011">
    <property type="protein sequence ID" value="GIH74646.1"/>
    <property type="molecule type" value="Genomic_DNA"/>
</dbReference>
<comment type="caution">
    <text evidence="7">The sequence shown here is derived from an EMBL/GenBank/DDBJ whole genome shotgun (WGS) entry which is preliminary data.</text>
</comment>
<name>A0A8J3RI54_9ACTN</name>
<evidence type="ECO:0000256" key="2">
    <source>
        <dbReference type="ARBA" id="ARBA00022670"/>
    </source>
</evidence>
<evidence type="ECO:0000256" key="3">
    <source>
        <dbReference type="ARBA" id="ARBA00022801"/>
    </source>
</evidence>
<dbReference type="PANTHER" id="PTHR47359:SF3">
    <property type="entry name" value="NLP_P60 DOMAIN-CONTAINING PROTEIN-RELATED"/>
    <property type="match status" value="1"/>
</dbReference>
<keyword evidence="4" id="KW-0788">Thiol protease</keyword>
<dbReference type="GO" id="GO:0008234">
    <property type="term" value="F:cysteine-type peptidase activity"/>
    <property type="evidence" value="ECO:0007669"/>
    <property type="project" value="UniProtKB-KW"/>
</dbReference>
<evidence type="ECO:0000259" key="6">
    <source>
        <dbReference type="PROSITE" id="PS51935"/>
    </source>
</evidence>
<evidence type="ECO:0000256" key="4">
    <source>
        <dbReference type="ARBA" id="ARBA00022807"/>
    </source>
</evidence>
<proteinExistence type="inferred from homology"/>
<feature type="domain" description="NlpC/P60" evidence="6">
    <location>
        <begin position="146"/>
        <end position="274"/>
    </location>
</feature>
<dbReference type="InterPro" id="IPR038765">
    <property type="entry name" value="Papain-like_cys_pep_sf"/>
</dbReference>
<feature type="compositionally biased region" description="Basic and acidic residues" evidence="5">
    <location>
        <begin position="115"/>
        <end position="145"/>
    </location>
</feature>
<dbReference type="InterPro" id="IPR000064">
    <property type="entry name" value="NLP_P60_dom"/>
</dbReference>
<dbReference type="GO" id="GO:0006508">
    <property type="term" value="P:proteolysis"/>
    <property type="evidence" value="ECO:0007669"/>
    <property type="project" value="UniProtKB-KW"/>
</dbReference>
<sequence length="276" mass="29538">MIATLITATVLATTVTGGLGSAEAWWSCPRALTQLPDHIRRWIPESLRALSVADCRPGRPEAADPRSPEPPARVHRPAATRPPVPGPRPGATPETPGRKEPASKKPALREPAPGKSERGESEPLRRQPERRKPESSRRQPERQDHPSPGQIAAAAALRQLGTPYVWGGGSSTGPTRGGFDCSGLALHAWSKAGVTLTHYTGTQFRQGRRVPFSQLRPGDLVFFGGGTGAPAHVGVYVKNGVMVHAPKTGDVVKTTAFAGSPYYRARYRGAVRPSPR</sequence>
<evidence type="ECO:0000256" key="1">
    <source>
        <dbReference type="ARBA" id="ARBA00007074"/>
    </source>
</evidence>
<reference evidence="7 8" key="1">
    <citation type="submission" date="2021-01" db="EMBL/GenBank/DDBJ databases">
        <title>Whole genome shotgun sequence of Planobispora longispora NBRC 13918.</title>
        <authorList>
            <person name="Komaki H."/>
            <person name="Tamura T."/>
        </authorList>
    </citation>
    <scope>NUCLEOTIDE SEQUENCE [LARGE SCALE GENOMIC DNA]</scope>
    <source>
        <strain evidence="7 8">NBRC 13918</strain>
    </source>
</reference>
<dbReference type="RefSeq" id="WP_239315904.1">
    <property type="nucleotide sequence ID" value="NZ_BOOH01000011.1"/>
</dbReference>
<dbReference type="AlphaFoldDB" id="A0A8J3RI54"/>
<keyword evidence="2" id="KW-0645">Protease</keyword>
<evidence type="ECO:0000256" key="5">
    <source>
        <dbReference type="SAM" id="MobiDB-lite"/>
    </source>
</evidence>
<dbReference type="Proteomes" id="UP000616724">
    <property type="component" value="Unassembled WGS sequence"/>
</dbReference>
<keyword evidence="8" id="KW-1185">Reference proteome</keyword>
<comment type="similarity">
    <text evidence="1">Belongs to the peptidase C40 family.</text>
</comment>
<dbReference type="Pfam" id="PF00877">
    <property type="entry name" value="NLPC_P60"/>
    <property type="match status" value="1"/>
</dbReference>
<dbReference type="InterPro" id="IPR051794">
    <property type="entry name" value="PG_Endopeptidase_C40"/>
</dbReference>
<dbReference type="SUPFAM" id="SSF54001">
    <property type="entry name" value="Cysteine proteinases"/>
    <property type="match status" value="1"/>
</dbReference>
<feature type="compositionally biased region" description="Basic and acidic residues" evidence="5">
    <location>
        <begin position="56"/>
        <end position="67"/>
    </location>
</feature>
<dbReference type="PROSITE" id="PS51935">
    <property type="entry name" value="NLPC_P60"/>
    <property type="match status" value="1"/>
</dbReference>
<dbReference type="PANTHER" id="PTHR47359">
    <property type="entry name" value="PEPTIDOGLYCAN DL-ENDOPEPTIDASE CWLO"/>
    <property type="match status" value="1"/>
</dbReference>
<evidence type="ECO:0000313" key="7">
    <source>
        <dbReference type="EMBL" id="GIH74646.1"/>
    </source>
</evidence>